<reference evidence="4 5" key="1">
    <citation type="submission" date="2020-01" db="EMBL/GenBank/DDBJ databases">
        <title>Frigidibacter albus SP32T (=CGMCC 1.13995T).</title>
        <authorList>
            <person name="Liao X."/>
        </authorList>
    </citation>
    <scope>NUCLEOTIDE SEQUENCE [LARGE SCALE GENOMIC DNA]</scope>
    <source>
        <strain evidence="4 5">SP32</strain>
    </source>
</reference>
<keyword evidence="2" id="KW-1133">Transmembrane helix</keyword>
<evidence type="ECO:0000313" key="5">
    <source>
        <dbReference type="Proteomes" id="UP000477083"/>
    </source>
</evidence>
<keyword evidence="2" id="KW-0812">Transmembrane</keyword>
<keyword evidence="2" id="KW-0472">Membrane</keyword>
<gene>
    <name evidence="4" type="ORF">GS660_15860</name>
</gene>
<dbReference type="OrthoDB" id="2873672at2"/>
<feature type="transmembrane region" description="Helical" evidence="2">
    <location>
        <begin position="41"/>
        <end position="60"/>
    </location>
</feature>
<feature type="transmembrane region" description="Helical" evidence="2">
    <location>
        <begin position="102"/>
        <end position="120"/>
    </location>
</feature>
<evidence type="ECO:0000256" key="2">
    <source>
        <dbReference type="SAM" id="Phobius"/>
    </source>
</evidence>
<feature type="region of interest" description="Disordered" evidence="1">
    <location>
        <begin position="168"/>
        <end position="194"/>
    </location>
</feature>
<dbReference type="InterPro" id="IPR019251">
    <property type="entry name" value="DUF2231_TM"/>
</dbReference>
<feature type="transmembrane region" description="Helical" evidence="2">
    <location>
        <begin position="132"/>
        <end position="152"/>
    </location>
</feature>
<dbReference type="AlphaFoldDB" id="A0A6L8VLC2"/>
<evidence type="ECO:0000259" key="3">
    <source>
        <dbReference type="Pfam" id="PF09990"/>
    </source>
</evidence>
<sequence>MPDPKTPSADRSQDPFTDLLDTADSASIVALAGHPLHAMMVHFPIVLGMATLAADLFFWWGGDPFWARAAVWAVGVAFIAGIAAGLVGLAELLLVRGIRLRGSGWAHGVAAVMLISVLGMNWGLRLTRPEEVLPLGLALSALGAVLVGFAGWHGGKLIYHHGVGLVGEEEEPESDNSPEAEEDAPVKSTDTPAP</sequence>
<feature type="transmembrane region" description="Helical" evidence="2">
    <location>
        <begin position="72"/>
        <end position="95"/>
    </location>
</feature>
<organism evidence="4 5">
    <name type="scientific">Frigidibacter albus</name>
    <dbReference type="NCBI Taxonomy" id="1465486"/>
    <lineage>
        <taxon>Bacteria</taxon>
        <taxon>Pseudomonadati</taxon>
        <taxon>Pseudomonadota</taxon>
        <taxon>Alphaproteobacteria</taxon>
        <taxon>Rhodobacterales</taxon>
        <taxon>Paracoccaceae</taxon>
        <taxon>Frigidibacter</taxon>
    </lineage>
</organism>
<dbReference type="Pfam" id="PF09990">
    <property type="entry name" value="DUF2231"/>
    <property type="match status" value="1"/>
</dbReference>
<protein>
    <submittedName>
        <fullName evidence="4">DUF2231 domain-containing protein</fullName>
    </submittedName>
</protein>
<dbReference type="EMBL" id="WWNR01000011">
    <property type="protein sequence ID" value="MZQ90571.1"/>
    <property type="molecule type" value="Genomic_DNA"/>
</dbReference>
<dbReference type="RefSeq" id="WP_161347961.1">
    <property type="nucleotide sequence ID" value="NZ_BMGW01000011.1"/>
</dbReference>
<comment type="caution">
    <text evidence="4">The sequence shown here is derived from an EMBL/GenBank/DDBJ whole genome shotgun (WGS) entry which is preliminary data.</text>
</comment>
<dbReference type="Proteomes" id="UP000477083">
    <property type="component" value="Unassembled WGS sequence"/>
</dbReference>
<evidence type="ECO:0000313" key="4">
    <source>
        <dbReference type="EMBL" id="MZQ90571.1"/>
    </source>
</evidence>
<feature type="domain" description="DUF2231" evidence="3">
    <location>
        <begin position="33"/>
        <end position="165"/>
    </location>
</feature>
<evidence type="ECO:0000256" key="1">
    <source>
        <dbReference type="SAM" id="MobiDB-lite"/>
    </source>
</evidence>
<accession>A0A6L8VLC2</accession>
<name>A0A6L8VLC2_9RHOB</name>
<proteinExistence type="predicted"/>
<feature type="compositionally biased region" description="Acidic residues" evidence="1">
    <location>
        <begin position="168"/>
        <end position="183"/>
    </location>
</feature>
<keyword evidence="5" id="KW-1185">Reference proteome</keyword>